<dbReference type="Proteomes" id="UP001603013">
    <property type="component" value="Unassembled WGS sequence"/>
</dbReference>
<reference evidence="1 2" key="1">
    <citation type="submission" date="2024-10" db="EMBL/GenBank/DDBJ databases">
        <title>The Natural Products Discovery Center: Release of the First 8490 Sequenced Strains for Exploring Actinobacteria Biosynthetic Diversity.</title>
        <authorList>
            <person name="Kalkreuter E."/>
            <person name="Kautsar S.A."/>
            <person name="Yang D."/>
            <person name="Bader C.D."/>
            <person name="Teijaro C.N."/>
            <person name="Fluegel L."/>
            <person name="Davis C.M."/>
            <person name="Simpson J.R."/>
            <person name="Lauterbach L."/>
            <person name="Steele A.D."/>
            <person name="Gui C."/>
            <person name="Meng S."/>
            <person name="Li G."/>
            <person name="Viehrig K."/>
            <person name="Ye F."/>
            <person name="Su P."/>
            <person name="Kiefer A.F."/>
            <person name="Nichols A."/>
            <person name="Cepeda A.J."/>
            <person name="Yan W."/>
            <person name="Fan B."/>
            <person name="Jiang Y."/>
            <person name="Adhikari A."/>
            <person name="Zheng C.-J."/>
            <person name="Schuster L."/>
            <person name="Cowan T.M."/>
            <person name="Smanski M.J."/>
            <person name="Chevrette M.G."/>
            <person name="De Carvalho L.P.S."/>
            <person name="Shen B."/>
        </authorList>
    </citation>
    <scope>NUCLEOTIDE SEQUENCE [LARGE SCALE GENOMIC DNA]</scope>
    <source>
        <strain evidence="1 2">NPDC015755</strain>
    </source>
</reference>
<organism evidence="1 2">
    <name type="scientific">Streptomyces lateritius</name>
    <dbReference type="NCBI Taxonomy" id="67313"/>
    <lineage>
        <taxon>Bacteria</taxon>
        <taxon>Bacillati</taxon>
        <taxon>Actinomycetota</taxon>
        <taxon>Actinomycetes</taxon>
        <taxon>Kitasatosporales</taxon>
        <taxon>Streptomycetaceae</taxon>
        <taxon>Streptomyces</taxon>
    </lineage>
</organism>
<keyword evidence="2" id="KW-1185">Reference proteome</keyword>
<dbReference type="EMBL" id="JBIBSM010000024">
    <property type="protein sequence ID" value="MFF8280632.1"/>
    <property type="molecule type" value="Genomic_DNA"/>
</dbReference>
<name>A0ABW6YL85_9ACTN</name>
<evidence type="ECO:0000313" key="2">
    <source>
        <dbReference type="Proteomes" id="UP001603013"/>
    </source>
</evidence>
<dbReference type="RefSeq" id="WP_391937433.1">
    <property type="nucleotide sequence ID" value="NZ_JBIBSM010000024.1"/>
</dbReference>
<sequence>MARSLVFVDGEAAGWRVDREAPAAAVRGRWADAETDSTPQSEDRSFGWRFETADGPGEAYLHEEGACLSTDLPGEDAAWLAAAFRGLAPAGLGLVFCDARYHAHVPLRQDTAEAESKDLLDAAGRHPRTSAAPAPVLQ</sequence>
<protein>
    <submittedName>
        <fullName evidence="1">Uncharacterized protein</fullName>
    </submittedName>
</protein>
<evidence type="ECO:0000313" key="1">
    <source>
        <dbReference type="EMBL" id="MFF8280632.1"/>
    </source>
</evidence>
<proteinExistence type="predicted"/>
<accession>A0ABW6YL85</accession>
<comment type="caution">
    <text evidence="1">The sequence shown here is derived from an EMBL/GenBank/DDBJ whole genome shotgun (WGS) entry which is preliminary data.</text>
</comment>
<gene>
    <name evidence="1" type="ORF">ACF05T_31900</name>
</gene>